<dbReference type="GO" id="GO:0071972">
    <property type="term" value="F:peptidoglycan L,D-transpeptidase activity"/>
    <property type="evidence" value="ECO:0007669"/>
    <property type="project" value="TreeGrafter"/>
</dbReference>
<dbReference type="UniPathway" id="UPA00219"/>
<name>A0A1T2XMR3_9BACL</name>
<dbReference type="STRING" id="1324314.BVG16_02060"/>
<dbReference type="InterPro" id="IPR050979">
    <property type="entry name" value="LD-transpeptidase"/>
</dbReference>
<protein>
    <recommendedName>
        <fullName evidence="11">L,D-TPase catalytic domain-containing protein</fullName>
    </recommendedName>
</protein>
<dbReference type="InterPro" id="IPR005490">
    <property type="entry name" value="LD_TPept_cat_dom"/>
</dbReference>
<evidence type="ECO:0000256" key="8">
    <source>
        <dbReference type="ARBA" id="ARBA00023316"/>
    </source>
</evidence>
<dbReference type="GO" id="GO:0071555">
    <property type="term" value="P:cell wall organization"/>
    <property type="evidence" value="ECO:0007669"/>
    <property type="project" value="UniProtKB-UniRule"/>
</dbReference>
<dbReference type="PROSITE" id="PS52029">
    <property type="entry name" value="LD_TPASE"/>
    <property type="match status" value="1"/>
</dbReference>
<dbReference type="EMBL" id="MSZX01000001">
    <property type="protein sequence ID" value="OPA81141.1"/>
    <property type="molecule type" value="Genomic_DNA"/>
</dbReference>
<evidence type="ECO:0000256" key="3">
    <source>
        <dbReference type="ARBA" id="ARBA00022676"/>
    </source>
</evidence>
<dbReference type="Proteomes" id="UP000190188">
    <property type="component" value="Unassembled WGS sequence"/>
</dbReference>
<dbReference type="RefSeq" id="WP_078496867.1">
    <property type="nucleotide sequence ID" value="NZ_MSZX01000001.1"/>
</dbReference>
<evidence type="ECO:0000256" key="2">
    <source>
        <dbReference type="ARBA" id="ARBA00005992"/>
    </source>
</evidence>
<keyword evidence="5" id="KW-0378">Hydrolase</keyword>
<keyword evidence="10" id="KW-1133">Transmembrane helix</keyword>
<dbReference type="GO" id="GO:0016757">
    <property type="term" value="F:glycosyltransferase activity"/>
    <property type="evidence" value="ECO:0007669"/>
    <property type="project" value="UniProtKB-KW"/>
</dbReference>
<dbReference type="PANTHER" id="PTHR30582:SF24">
    <property type="entry name" value="L,D-TRANSPEPTIDASE ERFK_SRFK-RELATED"/>
    <property type="match status" value="1"/>
</dbReference>
<evidence type="ECO:0000256" key="1">
    <source>
        <dbReference type="ARBA" id="ARBA00004752"/>
    </source>
</evidence>
<evidence type="ECO:0000313" key="13">
    <source>
        <dbReference type="Proteomes" id="UP000190188"/>
    </source>
</evidence>
<feature type="domain" description="L,D-TPase catalytic" evidence="11">
    <location>
        <begin position="323"/>
        <end position="432"/>
    </location>
</feature>
<evidence type="ECO:0000256" key="9">
    <source>
        <dbReference type="PROSITE-ProRule" id="PRU01373"/>
    </source>
</evidence>
<evidence type="ECO:0000313" key="12">
    <source>
        <dbReference type="EMBL" id="OPA81141.1"/>
    </source>
</evidence>
<gene>
    <name evidence="12" type="ORF">BVG16_02060</name>
</gene>
<sequence length="468" mass="52531">MKDILFLKRYVESHPDNRMAWYLLGKEYEATEQIGKANYCFNQAGDVYEAFEHTQIPAKWMLEAVERERALIQRQREKTIRRRWIGLAFLFLLLSGISGAPELPLPTLKLPQAGEFDATAERLPVIYVAGVGKKAHMAWENAISAHLASPQSNQHAIVVKLKEERNWLLWQHVPKIAGSINTQMDQDQEPGNKGFTVQTFDGAACRCEPSIPTATKNTVADWTDQMEEMQALRSAMSGYEKLHGKLPAALSDLTGSYPNNVIAGITPNMKAWYPAVKELLQSDNKAESLDQNMDPGFYRQQIIGDVKSARGVASTEDMLTEPFKIVIDKKNHRLAVVSGHILWRNYEVGLGGEKTPEGTFTISEKVKNPNGKSNGEFGSRGMTLSDTLYAIHGTNEPSSMGKDESHGCIRMRQQDVEELFDLVPMGTPVVIKKGVLPDTIVQAEQPFQVRPLRDQNQTNPHKVYQWLN</sequence>
<keyword evidence="10" id="KW-0472">Membrane</keyword>
<keyword evidence="4" id="KW-0808">Transferase</keyword>
<comment type="caution">
    <text evidence="12">The sequence shown here is derived from an EMBL/GenBank/DDBJ whole genome shotgun (WGS) entry which is preliminary data.</text>
</comment>
<comment type="similarity">
    <text evidence="2">Belongs to the YkuD family.</text>
</comment>
<dbReference type="GO" id="GO:0008360">
    <property type="term" value="P:regulation of cell shape"/>
    <property type="evidence" value="ECO:0007669"/>
    <property type="project" value="UniProtKB-UniRule"/>
</dbReference>
<dbReference type="OrthoDB" id="9787225at2"/>
<dbReference type="GO" id="GO:0005576">
    <property type="term" value="C:extracellular region"/>
    <property type="evidence" value="ECO:0007669"/>
    <property type="project" value="TreeGrafter"/>
</dbReference>
<dbReference type="GO" id="GO:0018104">
    <property type="term" value="P:peptidoglycan-protein cross-linking"/>
    <property type="evidence" value="ECO:0007669"/>
    <property type="project" value="TreeGrafter"/>
</dbReference>
<dbReference type="AlphaFoldDB" id="A0A1T2XMR3"/>
<dbReference type="PANTHER" id="PTHR30582">
    <property type="entry name" value="L,D-TRANSPEPTIDASE"/>
    <property type="match status" value="1"/>
</dbReference>
<keyword evidence="7 9" id="KW-0573">Peptidoglycan synthesis</keyword>
<evidence type="ECO:0000259" key="11">
    <source>
        <dbReference type="PROSITE" id="PS52029"/>
    </source>
</evidence>
<dbReference type="CDD" id="cd16913">
    <property type="entry name" value="YkuD_like"/>
    <property type="match status" value="1"/>
</dbReference>
<dbReference type="Gene3D" id="2.40.440.10">
    <property type="entry name" value="L,D-transpeptidase catalytic domain-like"/>
    <property type="match status" value="1"/>
</dbReference>
<comment type="pathway">
    <text evidence="1 9">Cell wall biogenesis; peptidoglycan biosynthesis.</text>
</comment>
<organism evidence="12 13">
    <name type="scientific">Paenibacillus selenitireducens</name>
    <dbReference type="NCBI Taxonomy" id="1324314"/>
    <lineage>
        <taxon>Bacteria</taxon>
        <taxon>Bacillati</taxon>
        <taxon>Bacillota</taxon>
        <taxon>Bacilli</taxon>
        <taxon>Bacillales</taxon>
        <taxon>Paenibacillaceae</taxon>
        <taxon>Paenibacillus</taxon>
    </lineage>
</organism>
<feature type="active site" description="Proton donor/acceptor" evidence="9">
    <location>
        <position position="392"/>
    </location>
</feature>
<keyword evidence="10" id="KW-0812">Transmembrane</keyword>
<evidence type="ECO:0000256" key="4">
    <source>
        <dbReference type="ARBA" id="ARBA00022679"/>
    </source>
</evidence>
<reference evidence="12 13" key="1">
    <citation type="submission" date="2017-01" db="EMBL/GenBank/DDBJ databases">
        <title>Genome analysis of Paenibacillus selenitrireducens ES3-24.</title>
        <authorList>
            <person name="Xu D."/>
            <person name="Yao R."/>
            <person name="Zheng S."/>
        </authorList>
    </citation>
    <scope>NUCLEOTIDE SEQUENCE [LARGE SCALE GENOMIC DNA]</scope>
    <source>
        <strain evidence="12 13">ES3-24</strain>
    </source>
</reference>
<proteinExistence type="inferred from homology"/>
<dbReference type="InterPro" id="IPR038063">
    <property type="entry name" value="Transpep_catalytic_dom"/>
</dbReference>
<accession>A0A1T2XMR3</accession>
<dbReference type="SUPFAM" id="SSF141523">
    <property type="entry name" value="L,D-transpeptidase catalytic domain-like"/>
    <property type="match status" value="1"/>
</dbReference>
<evidence type="ECO:0000256" key="6">
    <source>
        <dbReference type="ARBA" id="ARBA00022960"/>
    </source>
</evidence>
<keyword evidence="6 9" id="KW-0133">Cell shape</keyword>
<keyword evidence="13" id="KW-1185">Reference proteome</keyword>
<keyword evidence="3" id="KW-0328">Glycosyltransferase</keyword>
<evidence type="ECO:0000256" key="10">
    <source>
        <dbReference type="SAM" id="Phobius"/>
    </source>
</evidence>
<evidence type="ECO:0000256" key="7">
    <source>
        <dbReference type="ARBA" id="ARBA00022984"/>
    </source>
</evidence>
<feature type="transmembrane region" description="Helical" evidence="10">
    <location>
        <begin position="84"/>
        <end position="101"/>
    </location>
</feature>
<feature type="active site" description="Nucleophile" evidence="9">
    <location>
        <position position="408"/>
    </location>
</feature>
<dbReference type="Pfam" id="PF03734">
    <property type="entry name" value="YkuD"/>
    <property type="match status" value="1"/>
</dbReference>
<keyword evidence="8 9" id="KW-0961">Cell wall biogenesis/degradation</keyword>
<evidence type="ECO:0000256" key="5">
    <source>
        <dbReference type="ARBA" id="ARBA00022801"/>
    </source>
</evidence>